<dbReference type="InterPro" id="IPR012902">
    <property type="entry name" value="N_methyl_site"/>
</dbReference>
<keyword evidence="1" id="KW-0812">Transmembrane</keyword>
<dbReference type="Pfam" id="PF07963">
    <property type="entry name" value="N_methyl"/>
    <property type="match status" value="1"/>
</dbReference>
<organism evidence="2 3">
    <name type="scientific">Dyella kyungheensis</name>
    <dbReference type="NCBI Taxonomy" id="1242174"/>
    <lineage>
        <taxon>Bacteria</taxon>
        <taxon>Pseudomonadati</taxon>
        <taxon>Pseudomonadota</taxon>
        <taxon>Gammaproteobacteria</taxon>
        <taxon>Lysobacterales</taxon>
        <taxon>Rhodanobacteraceae</taxon>
        <taxon>Dyella</taxon>
    </lineage>
</organism>
<dbReference type="SUPFAM" id="SSF54523">
    <property type="entry name" value="Pili subunits"/>
    <property type="match status" value="1"/>
</dbReference>
<gene>
    <name evidence="2" type="ORF">ISP20_05950</name>
</gene>
<reference evidence="2 3" key="1">
    <citation type="submission" date="2020-10" db="EMBL/GenBank/DDBJ databases">
        <title>Phylogeny of dyella-like bacteria.</title>
        <authorList>
            <person name="Fu J."/>
        </authorList>
    </citation>
    <scope>NUCLEOTIDE SEQUENCE [LARGE SCALE GENOMIC DNA]</scope>
    <source>
        <strain evidence="2 3">THG-B117</strain>
    </source>
</reference>
<feature type="transmembrane region" description="Helical" evidence="1">
    <location>
        <begin position="26"/>
        <end position="47"/>
    </location>
</feature>
<dbReference type="InterPro" id="IPR031982">
    <property type="entry name" value="PilE-like"/>
</dbReference>
<protein>
    <submittedName>
        <fullName evidence="2">Type IV pilin protein</fullName>
    </submittedName>
</protein>
<evidence type="ECO:0000256" key="1">
    <source>
        <dbReference type="SAM" id="Phobius"/>
    </source>
</evidence>
<evidence type="ECO:0000313" key="3">
    <source>
        <dbReference type="Proteomes" id="UP001430065"/>
    </source>
</evidence>
<keyword evidence="3" id="KW-1185">Reference proteome</keyword>
<dbReference type="InterPro" id="IPR045584">
    <property type="entry name" value="Pilin-like"/>
</dbReference>
<evidence type="ECO:0000313" key="2">
    <source>
        <dbReference type="EMBL" id="MBM7120701.1"/>
    </source>
</evidence>
<comment type="caution">
    <text evidence="2">The sequence shown here is derived from an EMBL/GenBank/DDBJ whole genome shotgun (WGS) entry which is preliminary data.</text>
</comment>
<keyword evidence="1" id="KW-1133">Transmembrane helix</keyword>
<name>A0ABS2JNU7_9GAMM</name>
<dbReference type="PROSITE" id="PS00409">
    <property type="entry name" value="PROKAR_NTER_METHYL"/>
    <property type="match status" value="1"/>
</dbReference>
<accession>A0ABS2JNU7</accession>
<dbReference type="PANTHER" id="PTHR30093:SF47">
    <property type="entry name" value="TYPE IV PILUS NON-CORE MINOR PILIN PILE"/>
    <property type="match status" value="1"/>
</dbReference>
<dbReference type="Pfam" id="PF16732">
    <property type="entry name" value="ComP_DUS"/>
    <property type="match status" value="1"/>
</dbReference>
<dbReference type="EMBL" id="JADIKC010000003">
    <property type="protein sequence ID" value="MBM7120701.1"/>
    <property type="molecule type" value="Genomic_DNA"/>
</dbReference>
<keyword evidence="1" id="KW-0472">Membrane</keyword>
<dbReference type="Gene3D" id="3.30.700.10">
    <property type="entry name" value="Glycoprotein, Type 4 Pilin"/>
    <property type="match status" value="1"/>
</dbReference>
<dbReference type="Proteomes" id="UP001430065">
    <property type="component" value="Unassembled WGS sequence"/>
</dbReference>
<dbReference type="NCBIfam" id="TIGR02532">
    <property type="entry name" value="IV_pilin_GFxxxE"/>
    <property type="match status" value="1"/>
</dbReference>
<proteinExistence type="predicted"/>
<dbReference type="PANTHER" id="PTHR30093">
    <property type="entry name" value="GENERAL SECRETION PATHWAY PROTEIN G"/>
    <property type="match status" value="1"/>
</dbReference>
<sequence>MKTATTNHTRFGLARPESASGQCKRGFTLIELMIVVAVIAILGAIAMPQYMREVRKSRRTAAKTTLLDVASRQEKYYATQNKYGALTDLGYTGATIQAPSATQDYYNVTLTLGTPTNGFTATAAAQGDQQKDTCGDYAITNLGVQTVTGTDSNCW</sequence>